<sequence>MRRYKNPLKPQQNFKYHSLKIATWNINGLAPNKYEVETLIQLHKLDILLVSETHFTSHSKIKILNYEIYNTDHPDGSAHGGTAIIIRSSIKHHVLTSYKTEYIQATSVCVEDKNGDITISSVYCPPKHKISMEMFSQYIASLGNRFIAGGDWNAKHTHWGSRLATTRGRELKKAVDALHLEIASPSEPTYWPTDYNRQPDVLDFFITRGLSRLFFGVETCLDGSSDHIPVFLTASTTVLNYNKPITLYNRQTDWDAFREVLDEKLQLQVALKTEEDIENATKELTVAIQEACWRCTPDISKTQLRQKIVPWEIKLKILEKRRLRRIWHETQHPDDRTSFNRAIRELKGMLKEADETTNQIRIESLSPSRASDYSLWKEFKKISRPVIPKPPIRIPDSNSWARTQQEKADLFATHLAKIFTPNDASPNANESDIEDILNQDFQLDLPIQSVTPQEIYRTIRTLKERKAPGFDLIDKKILKELPKKGIMYLTILFNSIIRLGYFPLLWKVSQIIMICKPGKPNHDVASYRPISLLPLLSKVFEKILLKRLLGVISERKILPDHQFGFRREHATIEQVHRVCQVIRRSLEQKEYCSSVFLDIKQAFDKVWHRGLLCKLKTLLPHTYFGIIKSYLADRIFQVREGDYTSGFYNIQAGVPQGSVLGPVLYTLFTFDMPQGSEVTVATFADDTAILASNKDPVKSSETLQKNLQETQRWMDKWRITASTSKSLHITFTLRKGDCPPVKLGDAELPHTNCVRYLGMHLDRRLTWNQHIRAKREALNLKYRGLFWLLSRNSKLSIDNKLLIYKVALRPIWTYGLELWGSACDSNIKKNTTS</sequence>
<dbReference type="PANTHER" id="PTHR36688">
    <property type="entry name" value="ENDO/EXONUCLEASE/PHOSPHATASE DOMAIN-CONTAINING PROTEIN"/>
    <property type="match status" value="1"/>
</dbReference>
<dbReference type="PANTHER" id="PTHR36688:SF2">
    <property type="entry name" value="ENDONUCLEASE_EXONUCLEASE_PHOSPHATASE DOMAIN-CONTAINING PROTEIN"/>
    <property type="match status" value="1"/>
</dbReference>
<dbReference type="AlphaFoldDB" id="A0AAU9UN69"/>
<dbReference type="SUPFAM" id="SSF56219">
    <property type="entry name" value="DNase I-like"/>
    <property type="match status" value="1"/>
</dbReference>
<organism evidence="2 3">
    <name type="scientific">Euphydryas editha</name>
    <name type="common">Edith's checkerspot</name>
    <dbReference type="NCBI Taxonomy" id="104508"/>
    <lineage>
        <taxon>Eukaryota</taxon>
        <taxon>Metazoa</taxon>
        <taxon>Ecdysozoa</taxon>
        <taxon>Arthropoda</taxon>
        <taxon>Hexapoda</taxon>
        <taxon>Insecta</taxon>
        <taxon>Pterygota</taxon>
        <taxon>Neoptera</taxon>
        <taxon>Endopterygota</taxon>
        <taxon>Lepidoptera</taxon>
        <taxon>Glossata</taxon>
        <taxon>Ditrysia</taxon>
        <taxon>Papilionoidea</taxon>
        <taxon>Nymphalidae</taxon>
        <taxon>Nymphalinae</taxon>
        <taxon>Euphydryas</taxon>
    </lineage>
</organism>
<dbReference type="InterPro" id="IPR036691">
    <property type="entry name" value="Endo/exonu/phosph_ase_sf"/>
</dbReference>
<keyword evidence="3" id="KW-1185">Reference proteome</keyword>
<dbReference type="SUPFAM" id="SSF56672">
    <property type="entry name" value="DNA/RNA polymerases"/>
    <property type="match status" value="1"/>
</dbReference>
<dbReference type="Pfam" id="PF00078">
    <property type="entry name" value="RVT_1"/>
    <property type="match status" value="1"/>
</dbReference>
<dbReference type="Gene3D" id="3.60.10.10">
    <property type="entry name" value="Endonuclease/exonuclease/phosphatase"/>
    <property type="match status" value="1"/>
</dbReference>
<dbReference type="PROSITE" id="PS50878">
    <property type="entry name" value="RT_POL"/>
    <property type="match status" value="1"/>
</dbReference>
<protein>
    <recommendedName>
        <fullName evidence="1">Reverse transcriptase domain-containing protein</fullName>
    </recommendedName>
</protein>
<evidence type="ECO:0000259" key="1">
    <source>
        <dbReference type="PROSITE" id="PS50878"/>
    </source>
</evidence>
<dbReference type="Pfam" id="PF03372">
    <property type="entry name" value="Exo_endo_phos"/>
    <property type="match status" value="1"/>
</dbReference>
<dbReference type="CDD" id="cd01650">
    <property type="entry name" value="RT_nLTR_like"/>
    <property type="match status" value="1"/>
</dbReference>
<dbReference type="GO" id="GO:0071897">
    <property type="term" value="P:DNA biosynthetic process"/>
    <property type="evidence" value="ECO:0007669"/>
    <property type="project" value="UniProtKB-ARBA"/>
</dbReference>
<gene>
    <name evidence="2" type="ORF">EEDITHA_LOCUS15470</name>
</gene>
<dbReference type="EMBL" id="CAKOGL010000023">
    <property type="protein sequence ID" value="CAH2100632.1"/>
    <property type="molecule type" value="Genomic_DNA"/>
</dbReference>
<dbReference type="InterPro" id="IPR043502">
    <property type="entry name" value="DNA/RNA_pol_sf"/>
</dbReference>
<comment type="caution">
    <text evidence="2">The sequence shown here is derived from an EMBL/GenBank/DDBJ whole genome shotgun (WGS) entry which is preliminary data.</text>
</comment>
<proteinExistence type="predicted"/>
<feature type="domain" description="Reverse transcriptase" evidence="1">
    <location>
        <begin position="495"/>
        <end position="761"/>
    </location>
</feature>
<dbReference type="GO" id="GO:0003824">
    <property type="term" value="F:catalytic activity"/>
    <property type="evidence" value="ECO:0007669"/>
    <property type="project" value="InterPro"/>
</dbReference>
<accession>A0AAU9UN69</accession>
<evidence type="ECO:0000313" key="2">
    <source>
        <dbReference type="EMBL" id="CAH2100632.1"/>
    </source>
</evidence>
<dbReference type="InterPro" id="IPR000477">
    <property type="entry name" value="RT_dom"/>
</dbReference>
<dbReference type="InterPro" id="IPR052560">
    <property type="entry name" value="RdDP_mobile_element"/>
</dbReference>
<name>A0AAU9UN69_EUPED</name>
<dbReference type="InterPro" id="IPR005135">
    <property type="entry name" value="Endo/exonuclease/phosphatase"/>
</dbReference>
<evidence type="ECO:0000313" key="3">
    <source>
        <dbReference type="Proteomes" id="UP001153954"/>
    </source>
</evidence>
<dbReference type="Proteomes" id="UP001153954">
    <property type="component" value="Unassembled WGS sequence"/>
</dbReference>
<reference evidence="2" key="1">
    <citation type="submission" date="2022-03" db="EMBL/GenBank/DDBJ databases">
        <authorList>
            <person name="Tunstrom K."/>
        </authorList>
    </citation>
    <scope>NUCLEOTIDE SEQUENCE</scope>
</reference>